<reference evidence="3" key="1">
    <citation type="submission" date="2017-05" db="EMBL/GenBank/DDBJ databases">
        <authorList>
            <person name="Song R."/>
            <person name="Chenine A.L."/>
            <person name="Ruprecht R.M."/>
        </authorList>
    </citation>
    <scope>NUCLEOTIDE SEQUENCE [LARGE SCALE GENOMIC DNA]</scope>
</reference>
<feature type="region of interest" description="Disordered" evidence="1">
    <location>
        <begin position="1"/>
        <end position="30"/>
    </location>
</feature>
<organism evidence="2 3">
    <name type="scientific">Zymoseptoria tritici ST99CH_1E4</name>
    <dbReference type="NCBI Taxonomy" id="1276532"/>
    <lineage>
        <taxon>Eukaryota</taxon>
        <taxon>Fungi</taxon>
        <taxon>Dikarya</taxon>
        <taxon>Ascomycota</taxon>
        <taxon>Pezizomycotina</taxon>
        <taxon>Dothideomycetes</taxon>
        <taxon>Dothideomycetidae</taxon>
        <taxon>Mycosphaerellales</taxon>
        <taxon>Mycosphaerellaceae</taxon>
        <taxon>Zymoseptoria</taxon>
    </lineage>
</organism>
<dbReference type="Proteomes" id="UP000245764">
    <property type="component" value="Chromosome 3"/>
</dbReference>
<evidence type="ECO:0000256" key="1">
    <source>
        <dbReference type="SAM" id="MobiDB-lite"/>
    </source>
</evidence>
<evidence type="ECO:0000313" key="3">
    <source>
        <dbReference type="Proteomes" id="UP000245764"/>
    </source>
</evidence>
<sequence>MQTPLPDPPPSSAGSPPAMVDNSYNRKTGVADRPAEAAVWILNDASDRLTAQWINSDGTKPATTLAYLTTDRVMVLTGDIEALRATYSDGANQVRAVELRYQRRRIQSYEERVEYAAA</sequence>
<dbReference type="AlphaFoldDB" id="A0A2H1G4T7"/>
<gene>
    <name evidence="2" type="ORF">ZT1E4_G3965</name>
</gene>
<name>A0A2H1G4T7_ZYMTR</name>
<proteinExistence type="predicted"/>
<feature type="compositionally biased region" description="Pro residues" evidence="1">
    <location>
        <begin position="1"/>
        <end position="11"/>
    </location>
</feature>
<evidence type="ECO:0000313" key="2">
    <source>
        <dbReference type="EMBL" id="SMR48575.1"/>
    </source>
</evidence>
<accession>A0A2H1G4T7</accession>
<protein>
    <submittedName>
        <fullName evidence="2">Uncharacterized protein</fullName>
    </submittedName>
</protein>
<dbReference type="EMBL" id="LT854255">
    <property type="protein sequence ID" value="SMR48575.1"/>
    <property type="molecule type" value="Genomic_DNA"/>
</dbReference>